<dbReference type="Proteomes" id="UP000001542">
    <property type="component" value="Unassembled WGS sequence"/>
</dbReference>
<evidence type="ECO:0000313" key="2">
    <source>
        <dbReference type="EMBL" id="EAX89320.1"/>
    </source>
</evidence>
<reference evidence="2" key="1">
    <citation type="submission" date="2006-10" db="EMBL/GenBank/DDBJ databases">
        <authorList>
            <person name="Amadeo P."/>
            <person name="Zhao Q."/>
            <person name="Wortman J."/>
            <person name="Fraser-Liggett C."/>
            <person name="Carlton J."/>
        </authorList>
    </citation>
    <scope>NUCLEOTIDE SEQUENCE</scope>
    <source>
        <strain evidence="2">G3</strain>
    </source>
</reference>
<feature type="coiled-coil region" evidence="1">
    <location>
        <begin position="65"/>
        <end position="99"/>
    </location>
</feature>
<name>A2G0K3_TRIV3</name>
<dbReference type="InParanoid" id="A2G0K3"/>
<dbReference type="VEuPathDB" id="TrichDB:TVAGG3_0102730"/>
<dbReference type="RefSeq" id="XP_001302250.1">
    <property type="nucleotide sequence ID" value="XM_001302249.1"/>
</dbReference>
<gene>
    <name evidence="2" type="ORF">TVAG_017690</name>
</gene>
<dbReference type="KEGG" id="tva:4746989"/>
<protein>
    <submittedName>
        <fullName evidence="2">Uncharacterized protein</fullName>
    </submittedName>
</protein>
<accession>A2G0K3</accession>
<dbReference type="EMBL" id="DS114211">
    <property type="protein sequence ID" value="EAX89320.1"/>
    <property type="molecule type" value="Genomic_DNA"/>
</dbReference>
<organism evidence="2 3">
    <name type="scientific">Trichomonas vaginalis (strain ATCC PRA-98 / G3)</name>
    <dbReference type="NCBI Taxonomy" id="412133"/>
    <lineage>
        <taxon>Eukaryota</taxon>
        <taxon>Metamonada</taxon>
        <taxon>Parabasalia</taxon>
        <taxon>Trichomonadida</taxon>
        <taxon>Trichomonadidae</taxon>
        <taxon>Trichomonas</taxon>
    </lineage>
</organism>
<keyword evidence="1" id="KW-0175">Coiled coil</keyword>
<reference evidence="2" key="2">
    <citation type="journal article" date="2007" name="Science">
        <title>Draft genome sequence of the sexually transmitted pathogen Trichomonas vaginalis.</title>
        <authorList>
            <person name="Carlton J.M."/>
            <person name="Hirt R.P."/>
            <person name="Silva J.C."/>
            <person name="Delcher A.L."/>
            <person name="Schatz M."/>
            <person name="Zhao Q."/>
            <person name="Wortman J.R."/>
            <person name="Bidwell S.L."/>
            <person name="Alsmark U.C.M."/>
            <person name="Besteiro S."/>
            <person name="Sicheritz-Ponten T."/>
            <person name="Noel C.J."/>
            <person name="Dacks J.B."/>
            <person name="Foster P.G."/>
            <person name="Simillion C."/>
            <person name="Van de Peer Y."/>
            <person name="Miranda-Saavedra D."/>
            <person name="Barton G.J."/>
            <person name="Westrop G.D."/>
            <person name="Mueller S."/>
            <person name="Dessi D."/>
            <person name="Fiori P.L."/>
            <person name="Ren Q."/>
            <person name="Paulsen I."/>
            <person name="Zhang H."/>
            <person name="Bastida-Corcuera F.D."/>
            <person name="Simoes-Barbosa A."/>
            <person name="Brown M.T."/>
            <person name="Hayes R.D."/>
            <person name="Mukherjee M."/>
            <person name="Okumura C.Y."/>
            <person name="Schneider R."/>
            <person name="Smith A.J."/>
            <person name="Vanacova S."/>
            <person name="Villalvazo M."/>
            <person name="Haas B.J."/>
            <person name="Pertea M."/>
            <person name="Feldblyum T.V."/>
            <person name="Utterback T.R."/>
            <person name="Shu C.L."/>
            <person name="Osoegawa K."/>
            <person name="de Jong P.J."/>
            <person name="Hrdy I."/>
            <person name="Horvathova L."/>
            <person name="Zubacova Z."/>
            <person name="Dolezal P."/>
            <person name="Malik S.B."/>
            <person name="Logsdon J.M. Jr."/>
            <person name="Henze K."/>
            <person name="Gupta A."/>
            <person name="Wang C.C."/>
            <person name="Dunne R.L."/>
            <person name="Upcroft J.A."/>
            <person name="Upcroft P."/>
            <person name="White O."/>
            <person name="Salzberg S.L."/>
            <person name="Tang P."/>
            <person name="Chiu C.-H."/>
            <person name="Lee Y.-S."/>
            <person name="Embley T.M."/>
            <person name="Coombs G.H."/>
            <person name="Mottram J.C."/>
            <person name="Tachezy J."/>
            <person name="Fraser-Liggett C.M."/>
            <person name="Johnson P.J."/>
        </authorList>
    </citation>
    <scope>NUCLEOTIDE SEQUENCE [LARGE SCALE GENOMIC DNA]</scope>
    <source>
        <strain evidence="2">G3</strain>
    </source>
</reference>
<keyword evidence="3" id="KW-1185">Reference proteome</keyword>
<proteinExistence type="predicted"/>
<dbReference type="VEuPathDB" id="TrichDB:TVAG_017690"/>
<dbReference type="AlphaFoldDB" id="A2G0K3"/>
<evidence type="ECO:0000256" key="1">
    <source>
        <dbReference type="SAM" id="Coils"/>
    </source>
</evidence>
<evidence type="ECO:0000313" key="3">
    <source>
        <dbReference type="Proteomes" id="UP000001542"/>
    </source>
</evidence>
<sequence length="165" mass="19039">MTDDLMIEMQEKFDEIKTMVEGLAIDQNISLYTLDDETLISSIESMVKESEILDQQLKIQSLTGEAKVKKSIEQYNVQYQRLRDEKVSLRQRLAEIQAIDKSSISQYIAQNKSQITKAAIEEAAKIVESRSSVTKRDIDRIYLLSLKKQIKTYLLNFISTLINKN</sequence>